<protein>
    <submittedName>
        <fullName evidence="1">Uncharacterized protein</fullName>
    </submittedName>
</protein>
<accession>A0A8T0G8U5</accession>
<evidence type="ECO:0000313" key="2">
    <source>
        <dbReference type="Proteomes" id="UP000822688"/>
    </source>
</evidence>
<sequence length="148" mass="17377">MGKALKNLEAKRKDEFSDWSKEGCIKLLHQGMNEGHGLYPPPHVLPYKSIGMVDLQRNRSLLPKEYKFYKRPLSRREHKKKKVHKKVEDELPTSMDSISLPLNLKNTFWNGERWCGMKFSPRVAEVANGYEMLHDELVRSQNRLKNTK</sequence>
<gene>
    <name evidence="1" type="ORF">KC19_12G127200</name>
</gene>
<name>A0A8T0G8U5_CERPU</name>
<proteinExistence type="predicted"/>
<keyword evidence="2" id="KW-1185">Reference proteome</keyword>
<comment type="caution">
    <text evidence="1">The sequence shown here is derived from an EMBL/GenBank/DDBJ whole genome shotgun (WGS) entry which is preliminary data.</text>
</comment>
<reference evidence="1" key="1">
    <citation type="submission" date="2020-06" db="EMBL/GenBank/DDBJ databases">
        <title>WGS assembly of Ceratodon purpureus strain R40.</title>
        <authorList>
            <person name="Carey S.B."/>
            <person name="Jenkins J."/>
            <person name="Shu S."/>
            <person name="Lovell J.T."/>
            <person name="Sreedasyam A."/>
            <person name="Maumus F."/>
            <person name="Tiley G.P."/>
            <person name="Fernandez-Pozo N."/>
            <person name="Barry K."/>
            <person name="Chen C."/>
            <person name="Wang M."/>
            <person name="Lipzen A."/>
            <person name="Daum C."/>
            <person name="Saski C.A."/>
            <person name="Payton A.C."/>
            <person name="Mcbreen J.C."/>
            <person name="Conrad R.E."/>
            <person name="Kollar L.M."/>
            <person name="Olsson S."/>
            <person name="Huttunen S."/>
            <person name="Landis J.B."/>
            <person name="Wickett N.J."/>
            <person name="Johnson M.G."/>
            <person name="Rensing S.A."/>
            <person name="Grimwood J."/>
            <person name="Schmutz J."/>
            <person name="Mcdaniel S.F."/>
        </authorList>
    </citation>
    <scope>NUCLEOTIDE SEQUENCE</scope>
    <source>
        <strain evidence="1">R40</strain>
    </source>
</reference>
<organism evidence="1 2">
    <name type="scientific">Ceratodon purpureus</name>
    <name type="common">Fire moss</name>
    <name type="synonym">Dicranum purpureum</name>
    <dbReference type="NCBI Taxonomy" id="3225"/>
    <lineage>
        <taxon>Eukaryota</taxon>
        <taxon>Viridiplantae</taxon>
        <taxon>Streptophyta</taxon>
        <taxon>Embryophyta</taxon>
        <taxon>Bryophyta</taxon>
        <taxon>Bryophytina</taxon>
        <taxon>Bryopsida</taxon>
        <taxon>Dicranidae</taxon>
        <taxon>Pseudoditrichales</taxon>
        <taxon>Ditrichaceae</taxon>
        <taxon>Ceratodon</taxon>
    </lineage>
</organism>
<dbReference type="AlphaFoldDB" id="A0A8T0G8U5"/>
<dbReference type="Proteomes" id="UP000822688">
    <property type="component" value="Chromosome 12"/>
</dbReference>
<dbReference type="EMBL" id="CM026433">
    <property type="protein sequence ID" value="KAG0554877.1"/>
    <property type="molecule type" value="Genomic_DNA"/>
</dbReference>
<evidence type="ECO:0000313" key="1">
    <source>
        <dbReference type="EMBL" id="KAG0554877.1"/>
    </source>
</evidence>